<dbReference type="AlphaFoldDB" id="A0A2T6ZZI3"/>
<evidence type="ECO:0000313" key="2">
    <source>
        <dbReference type="Proteomes" id="UP000244722"/>
    </source>
</evidence>
<dbReference type="EMBL" id="NESQ01000053">
    <property type="protein sequence ID" value="PUU80918.1"/>
    <property type="molecule type" value="Genomic_DNA"/>
</dbReference>
<reference evidence="1 2" key="1">
    <citation type="submission" date="2017-04" db="EMBL/GenBank/DDBJ databases">
        <title>Draft genome sequence of Tuber borchii Vittad., a whitish edible truffle.</title>
        <authorList>
            <consortium name="DOE Joint Genome Institute"/>
            <person name="Murat C."/>
            <person name="Kuo A."/>
            <person name="Barry K.W."/>
            <person name="Clum A."/>
            <person name="Dockter R.B."/>
            <person name="Fauchery L."/>
            <person name="Iotti M."/>
            <person name="Kohler A."/>
            <person name="Labutti K."/>
            <person name="Lindquist E.A."/>
            <person name="Lipzen A."/>
            <person name="Ohm R.A."/>
            <person name="Wang M."/>
            <person name="Grigoriev I.V."/>
            <person name="Zambonelli A."/>
            <person name="Martin F.M."/>
        </authorList>
    </citation>
    <scope>NUCLEOTIDE SEQUENCE [LARGE SCALE GENOMIC DNA]</scope>
    <source>
        <strain evidence="1 2">Tbo3840</strain>
    </source>
</reference>
<proteinExistence type="predicted"/>
<protein>
    <submittedName>
        <fullName evidence="1">Uncharacterized protein</fullName>
    </submittedName>
</protein>
<dbReference type="Proteomes" id="UP000244722">
    <property type="component" value="Unassembled WGS sequence"/>
</dbReference>
<name>A0A2T6ZZI3_TUBBO</name>
<comment type="caution">
    <text evidence="1">The sequence shown here is derived from an EMBL/GenBank/DDBJ whole genome shotgun (WGS) entry which is preliminary data.</text>
</comment>
<accession>A0A2T6ZZI3</accession>
<organism evidence="1 2">
    <name type="scientific">Tuber borchii</name>
    <name type="common">White truffle</name>
    <dbReference type="NCBI Taxonomy" id="42251"/>
    <lineage>
        <taxon>Eukaryota</taxon>
        <taxon>Fungi</taxon>
        <taxon>Dikarya</taxon>
        <taxon>Ascomycota</taxon>
        <taxon>Pezizomycotina</taxon>
        <taxon>Pezizomycetes</taxon>
        <taxon>Pezizales</taxon>
        <taxon>Tuberaceae</taxon>
        <taxon>Tuber</taxon>
    </lineage>
</organism>
<sequence length="60" mass="6710">MEYQKQVLANDEVVSWIRSWHTSALVQHKSNGYAYGAVPGVSLVAEMDSIRLGWKGGMAW</sequence>
<gene>
    <name evidence="1" type="ORF">B9Z19DRAFT_1078128</name>
</gene>
<keyword evidence="2" id="KW-1185">Reference proteome</keyword>
<evidence type="ECO:0000313" key="1">
    <source>
        <dbReference type="EMBL" id="PUU80918.1"/>
    </source>
</evidence>